<evidence type="ECO:0000256" key="1">
    <source>
        <dbReference type="SAM" id="Phobius"/>
    </source>
</evidence>
<feature type="transmembrane region" description="Helical" evidence="1">
    <location>
        <begin position="128"/>
        <end position="149"/>
    </location>
</feature>
<name>A0A6C0B254_9ZZZZ</name>
<dbReference type="AlphaFoldDB" id="A0A6C0B254"/>
<evidence type="ECO:0000313" key="2">
    <source>
        <dbReference type="EMBL" id="QHS85861.1"/>
    </source>
</evidence>
<proteinExistence type="predicted"/>
<feature type="transmembrane region" description="Helical" evidence="1">
    <location>
        <begin position="65"/>
        <end position="89"/>
    </location>
</feature>
<accession>A0A6C0B254</accession>
<feature type="transmembrane region" description="Helical" evidence="1">
    <location>
        <begin position="31"/>
        <end position="53"/>
    </location>
</feature>
<organism evidence="2">
    <name type="scientific">viral metagenome</name>
    <dbReference type="NCBI Taxonomy" id="1070528"/>
    <lineage>
        <taxon>unclassified sequences</taxon>
        <taxon>metagenomes</taxon>
        <taxon>organismal metagenomes</taxon>
    </lineage>
</organism>
<dbReference type="EMBL" id="MN739048">
    <property type="protein sequence ID" value="QHS85861.1"/>
    <property type="molecule type" value="Genomic_DNA"/>
</dbReference>
<keyword evidence="1" id="KW-1133">Transmembrane helix</keyword>
<reference evidence="2" key="1">
    <citation type="journal article" date="2020" name="Nature">
        <title>Giant virus diversity and host interactions through global metagenomics.</title>
        <authorList>
            <person name="Schulz F."/>
            <person name="Roux S."/>
            <person name="Paez-Espino D."/>
            <person name="Jungbluth S."/>
            <person name="Walsh D.A."/>
            <person name="Denef V.J."/>
            <person name="McMahon K.D."/>
            <person name="Konstantinidis K.T."/>
            <person name="Eloe-Fadrosh E.A."/>
            <person name="Kyrpides N.C."/>
            <person name="Woyke T."/>
        </authorList>
    </citation>
    <scope>NUCLEOTIDE SEQUENCE</scope>
    <source>
        <strain evidence="2">GVMAG-M-3300009185-36</strain>
    </source>
</reference>
<keyword evidence="1" id="KW-0472">Membrane</keyword>
<sequence>MEKEELIRLLKEWMICGVTFLYRWLTTDAEILGYILAVLHILVSATLMISTFLAHTVYPTWQFKLGCYICMVLVWFQHIFLNVCVFTVAELSLTLVPPSNIYLSYFYSKILGTSLSEAMTRLVMGETIAVSCFTLELLSILMNHIYSLYDIQL</sequence>
<protein>
    <submittedName>
        <fullName evidence="2">Uncharacterized protein</fullName>
    </submittedName>
</protein>
<keyword evidence="1" id="KW-0812">Transmembrane</keyword>